<proteinExistence type="predicted"/>
<dbReference type="OrthoDB" id="2906425at2759"/>
<evidence type="ECO:0000313" key="3">
    <source>
        <dbReference type="Proteomes" id="UP001152649"/>
    </source>
</evidence>
<dbReference type="InterPro" id="IPR051678">
    <property type="entry name" value="AGP_Transferase"/>
</dbReference>
<keyword evidence="3" id="KW-1185">Reference proteome</keyword>
<feature type="domain" description="Aminoglycoside phosphotransferase" evidence="1">
    <location>
        <begin position="89"/>
        <end position="282"/>
    </location>
</feature>
<reference evidence="2" key="1">
    <citation type="submission" date="2021-07" db="EMBL/GenBank/DDBJ databases">
        <authorList>
            <person name="Branca A.L. A."/>
        </authorList>
    </citation>
    <scope>NUCLEOTIDE SEQUENCE</scope>
</reference>
<dbReference type="InterPro" id="IPR011009">
    <property type="entry name" value="Kinase-like_dom_sf"/>
</dbReference>
<dbReference type="Gene3D" id="3.90.1200.10">
    <property type="match status" value="1"/>
</dbReference>
<evidence type="ECO:0000313" key="2">
    <source>
        <dbReference type="EMBL" id="CAG8245078.1"/>
    </source>
</evidence>
<name>A0A9W4I6M8_9EURO</name>
<comment type="caution">
    <text evidence="2">The sequence shown here is derived from an EMBL/GenBank/DDBJ whole genome shotgun (WGS) entry which is preliminary data.</text>
</comment>
<dbReference type="InterPro" id="IPR002575">
    <property type="entry name" value="Aminoglycoside_PTrfase"/>
</dbReference>
<dbReference type="AlphaFoldDB" id="A0A9W4I6M8"/>
<organism evidence="2 3">
    <name type="scientific">Penicillium salamii</name>
    <dbReference type="NCBI Taxonomy" id="1612424"/>
    <lineage>
        <taxon>Eukaryota</taxon>
        <taxon>Fungi</taxon>
        <taxon>Dikarya</taxon>
        <taxon>Ascomycota</taxon>
        <taxon>Pezizomycotina</taxon>
        <taxon>Eurotiomycetes</taxon>
        <taxon>Eurotiomycetidae</taxon>
        <taxon>Eurotiales</taxon>
        <taxon>Aspergillaceae</taxon>
        <taxon>Penicillium</taxon>
    </lineage>
</organism>
<dbReference type="EMBL" id="CAJVPG010000022">
    <property type="protein sequence ID" value="CAG8245078.1"/>
    <property type="molecule type" value="Genomic_DNA"/>
</dbReference>
<evidence type="ECO:0000259" key="1">
    <source>
        <dbReference type="Pfam" id="PF01636"/>
    </source>
</evidence>
<dbReference type="Pfam" id="PF01636">
    <property type="entry name" value="APH"/>
    <property type="match status" value="1"/>
</dbReference>
<dbReference type="PANTHER" id="PTHR21310:SF54">
    <property type="entry name" value="AMINOGLYCOSIDE PHOSPHOTRANSFERASE DOMAIN-CONTAINING PROTEIN"/>
    <property type="match status" value="1"/>
</dbReference>
<dbReference type="SUPFAM" id="SSF56112">
    <property type="entry name" value="Protein kinase-like (PK-like)"/>
    <property type="match status" value="1"/>
</dbReference>
<sequence>MTKFSAIVENFPDESIREMNFFDSSFFKEPSNNLPTPAQVRALSKDIYANPQPQPIIFEEPKVFVKFGPYVTIAEAQCLWMIKRVFGDEIPVPEIFGWRVDEENYVFLYMELIQGQTLQDGWSGLNSLDKSSLCDELCQIVNRLRRLEQDPSDHYIGSLSHQKLLDYVFQSYPKTGPFLTVKDFNDWFSYLPQSQLSPSKKYNDPCRHFLPDGGDIKFTHGDLHRGNIIISSSKPARILAIVDWAQSGWYPDYWEYCKALYTCWYEDEWRRDWVDNFLSPRLREFEVFAEYTMAMGSVWNSST</sequence>
<protein>
    <recommendedName>
        <fullName evidence="1">Aminoglycoside phosphotransferase domain-containing protein</fullName>
    </recommendedName>
</protein>
<dbReference type="Proteomes" id="UP001152649">
    <property type="component" value="Unassembled WGS sequence"/>
</dbReference>
<accession>A0A9W4I6M8</accession>
<dbReference type="PANTHER" id="PTHR21310">
    <property type="entry name" value="AMINOGLYCOSIDE PHOSPHOTRANSFERASE-RELATED-RELATED"/>
    <property type="match status" value="1"/>
</dbReference>
<gene>
    <name evidence="2" type="ORF">PSALAMII_LOCUS584</name>
</gene>